<reference evidence="3 4" key="1">
    <citation type="submission" date="2020-08" db="EMBL/GenBank/DDBJ databases">
        <title>Oceanospirillum sp. nov. isolated from marine sediment.</title>
        <authorList>
            <person name="Ji X."/>
        </authorList>
    </citation>
    <scope>NUCLEOTIDE SEQUENCE [LARGE SCALE GENOMIC DNA]</scope>
    <source>
        <strain evidence="3 4">D5</strain>
    </source>
</reference>
<feature type="transmembrane region" description="Helical" evidence="2">
    <location>
        <begin position="68"/>
        <end position="90"/>
    </location>
</feature>
<proteinExistence type="predicted"/>
<organism evidence="3 4">
    <name type="scientific">Oceanospirillum sediminis</name>
    <dbReference type="NCBI Taxonomy" id="2760088"/>
    <lineage>
        <taxon>Bacteria</taxon>
        <taxon>Pseudomonadati</taxon>
        <taxon>Pseudomonadota</taxon>
        <taxon>Gammaproteobacteria</taxon>
        <taxon>Oceanospirillales</taxon>
        <taxon>Oceanospirillaceae</taxon>
        <taxon>Oceanospirillum</taxon>
    </lineage>
</organism>
<evidence type="ECO:0000256" key="2">
    <source>
        <dbReference type="SAM" id="Phobius"/>
    </source>
</evidence>
<sequence>MRLIWLITTAVLFTASSYFSVRLLLQLADDTATGIAYGAVAIALALVQYAALPYGIRGWSQGRHFSAGIYFVTWALLTLLSIAASAGALIGDTQQQQHRQHTGSQEYQLLTSQIQQLQAQASSIQATAKTDSENGYRSRALKTLDKLPAIQDQISALRLQLSALPASSNTAASALFERIARQLNANPDQVMTAAYLLVAVLIELALTVSVSALSEGISMTVTPVATASVHRATENNTPLEATETQRSEGHAISSLQTPSPQSITEPGTFTARLKSLIRSPDGRPVTS</sequence>
<dbReference type="Proteomes" id="UP000565262">
    <property type="component" value="Unassembled WGS sequence"/>
</dbReference>
<dbReference type="AlphaFoldDB" id="A0A839IPB3"/>
<dbReference type="EMBL" id="JACJFM010000011">
    <property type="protein sequence ID" value="MBB1487095.1"/>
    <property type="molecule type" value="Genomic_DNA"/>
</dbReference>
<evidence type="ECO:0000313" key="3">
    <source>
        <dbReference type="EMBL" id="MBB1487095.1"/>
    </source>
</evidence>
<gene>
    <name evidence="3" type="ORF">H4O21_10770</name>
</gene>
<keyword evidence="4" id="KW-1185">Reference proteome</keyword>
<feature type="transmembrane region" description="Helical" evidence="2">
    <location>
        <begin position="193"/>
        <end position="213"/>
    </location>
</feature>
<accession>A0A839IPB3</accession>
<evidence type="ECO:0000313" key="4">
    <source>
        <dbReference type="Proteomes" id="UP000565262"/>
    </source>
</evidence>
<feature type="transmembrane region" description="Helical" evidence="2">
    <location>
        <begin position="35"/>
        <end position="56"/>
    </location>
</feature>
<evidence type="ECO:0000256" key="1">
    <source>
        <dbReference type="SAM" id="MobiDB-lite"/>
    </source>
</evidence>
<comment type="caution">
    <text evidence="3">The sequence shown here is derived from an EMBL/GenBank/DDBJ whole genome shotgun (WGS) entry which is preliminary data.</text>
</comment>
<name>A0A839IPB3_9GAMM</name>
<protein>
    <submittedName>
        <fullName evidence="3">Uncharacterized protein</fullName>
    </submittedName>
</protein>
<feature type="region of interest" description="Disordered" evidence="1">
    <location>
        <begin position="229"/>
        <end position="268"/>
    </location>
</feature>
<keyword evidence="2" id="KW-0812">Transmembrane</keyword>
<keyword evidence="2" id="KW-0472">Membrane</keyword>
<feature type="compositionally biased region" description="Polar residues" evidence="1">
    <location>
        <begin position="253"/>
        <end position="267"/>
    </location>
</feature>
<dbReference type="RefSeq" id="WP_182808871.1">
    <property type="nucleotide sequence ID" value="NZ_JACJFM010000011.1"/>
</dbReference>
<keyword evidence="2" id="KW-1133">Transmembrane helix</keyword>